<dbReference type="Proteomes" id="UP001596472">
    <property type="component" value="Unassembled WGS sequence"/>
</dbReference>
<dbReference type="RefSeq" id="WP_379716309.1">
    <property type="nucleotide sequence ID" value="NZ_JBHTBS010000017.1"/>
</dbReference>
<reference evidence="2" key="1">
    <citation type="journal article" date="2019" name="Int. J. Syst. Evol. Microbiol.">
        <title>The Global Catalogue of Microorganisms (GCM) 10K type strain sequencing project: providing services to taxonomists for standard genome sequencing and annotation.</title>
        <authorList>
            <consortium name="The Broad Institute Genomics Platform"/>
            <consortium name="The Broad Institute Genome Sequencing Center for Infectious Disease"/>
            <person name="Wu L."/>
            <person name="Ma J."/>
        </authorList>
    </citation>
    <scope>NUCLEOTIDE SEQUENCE [LARGE SCALE GENOMIC DNA]</scope>
    <source>
        <strain evidence="2">CGMCC 4.1467</strain>
    </source>
</reference>
<organism evidence="1 2">
    <name type="scientific">Haloferula chungangensis</name>
    <dbReference type="NCBI Taxonomy" id="1048331"/>
    <lineage>
        <taxon>Bacteria</taxon>
        <taxon>Pseudomonadati</taxon>
        <taxon>Verrucomicrobiota</taxon>
        <taxon>Verrucomicrobiia</taxon>
        <taxon>Verrucomicrobiales</taxon>
        <taxon>Verrucomicrobiaceae</taxon>
        <taxon>Haloferula</taxon>
    </lineage>
</organism>
<accession>A0ABW2LFA0</accession>
<sequence length="158" mass="17970">MPLRFHLVIFLLISTLCPAIAKDSLGDLVLKKLEGIVIPIIDFQDTTLEEAIDYLRVRSLELDREEAAEMRGVSIIIRKPRKLEADDGLDIHEAARSSRIKKYQRRNISLLKVLTDVCDLTQQDAYITSVGIIICPKDQKPFPNTKGQNGEIWKKLTK</sequence>
<evidence type="ECO:0000313" key="2">
    <source>
        <dbReference type="Proteomes" id="UP001596472"/>
    </source>
</evidence>
<keyword evidence="2" id="KW-1185">Reference proteome</keyword>
<name>A0ABW2LFA0_9BACT</name>
<gene>
    <name evidence="1" type="ORF">ACFQY0_19845</name>
</gene>
<proteinExistence type="predicted"/>
<evidence type="ECO:0000313" key="1">
    <source>
        <dbReference type="EMBL" id="MFC7339456.1"/>
    </source>
</evidence>
<protein>
    <submittedName>
        <fullName evidence="1">Uncharacterized protein</fullName>
    </submittedName>
</protein>
<comment type="caution">
    <text evidence="1">The sequence shown here is derived from an EMBL/GenBank/DDBJ whole genome shotgun (WGS) entry which is preliminary data.</text>
</comment>
<dbReference type="EMBL" id="JBHTBS010000017">
    <property type="protein sequence ID" value="MFC7339456.1"/>
    <property type="molecule type" value="Genomic_DNA"/>
</dbReference>